<dbReference type="InterPro" id="IPR050091">
    <property type="entry name" value="PKS_NRPS_Biosynth_Enz"/>
</dbReference>
<sequence>MAVRFGNVLAPRLSRAVAPAERAGLGFVWDSEGTVLLTGATGTLGGLVARHLVAECGVRHLVLVSRRGRGAVGAVELEAGLVGLGASVAVVACDVADREALAEVLAGIPVDRPLRGVVHAAGVLDDGLIESLTPERMDTVLRPKVDAAVHLDELTRDVDLSAFVVFSSAAATFGAAGQGNYAAANMFLDALAARRRRVGLRGCRWPGASGPSAAI</sequence>
<dbReference type="EMBL" id="CP065050">
    <property type="protein sequence ID" value="QPI62331.1"/>
    <property type="molecule type" value="Genomic_DNA"/>
</dbReference>
<keyword evidence="5" id="KW-1185">Reference proteome</keyword>
<protein>
    <submittedName>
        <fullName evidence="4">SDR family NAD(P)-dependent oxidoreductase</fullName>
    </submittedName>
</protein>
<reference evidence="4 5" key="1">
    <citation type="submission" date="2020-11" db="EMBL/GenBank/DDBJ databases">
        <title>Complete genome sequence unveiled secondary metabolic potentials in Streptomyces solisilvae HNM0141.</title>
        <authorList>
            <person name="Huang X."/>
        </authorList>
    </citation>
    <scope>NUCLEOTIDE SEQUENCE [LARGE SCALE GENOMIC DNA]</scope>
    <source>
        <strain evidence="4 5">HNM0141</strain>
    </source>
</reference>
<gene>
    <name evidence="4" type="ORF">I1A49_05085</name>
</gene>
<accession>A0ABX6WPA2</accession>
<dbReference type="Proteomes" id="UP000663421">
    <property type="component" value="Chromosome"/>
</dbReference>
<evidence type="ECO:0000259" key="3">
    <source>
        <dbReference type="SMART" id="SM00822"/>
    </source>
</evidence>
<dbReference type="CDD" id="cd08956">
    <property type="entry name" value="KR_3_FAS_SDR_x"/>
    <property type="match status" value="1"/>
</dbReference>
<dbReference type="InterPro" id="IPR057326">
    <property type="entry name" value="KR_dom"/>
</dbReference>
<keyword evidence="1" id="KW-0808">Transferase</keyword>
<dbReference type="InterPro" id="IPR013968">
    <property type="entry name" value="PKS_KR"/>
</dbReference>
<dbReference type="InterPro" id="IPR036291">
    <property type="entry name" value="NAD(P)-bd_dom_sf"/>
</dbReference>
<evidence type="ECO:0000313" key="4">
    <source>
        <dbReference type="EMBL" id="QPI62331.1"/>
    </source>
</evidence>
<evidence type="ECO:0000256" key="2">
    <source>
        <dbReference type="ARBA" id="ARBA00023268"/>
    </source>
</evidence>
<dbReference type="Pfam" id="PF08659">
    <property type="entry name" value="KR"/>
    <property type="match status" value="1"/>
</dbReference>
<evidence type="ECO:0000313" key="5">
    <source>
        <dbReference type="Proteomes" id="UP000663421"/>
    </source>
</evidence>
<dbReference type="PANTHER" id="PTHR43775">
    <property type="entry name" value="FATTY ACID SYNTHASE"/>
    <property type="match status" value="1"/>
</dbReference>
<feature type="domain" description="Ketoreductase" evidence="3">
    <location>
        <begin position="33"/>
        <end position="214"/>
    </location>
</feature>
<organism evidence="4 5">
    <name type="scientific">Streptomyces malaysiensis</name>
    <dbReference type="NCBI Taxonomy" id="92644"/>
    <lineage>
        <taxon>Bacteria</taxon>
        <taxon>Bacillati</taxon>
        <taxon>Actinomycetota</taxon>
        <taxon>Actinomycetes</taxon>
        <taxon>Kitasatosporales</taxon>
        <taxon>Streptomycetaceae</taxon>
        <taxon>Streptomyces</taxon>
        <taxon>Streptomyces violaceusniger group</taxon>
    </lineage>
</organism>
<proteinExistence type="predicted"/>
<keyword evidence="2" id="KW-0511">Multifunctional enzyme</keyword>
<dbReference type="PANTHER" id="PTHR43775:SF51">
    <property type="entry name" value="INACTIVE PHENOLPHTHIOCEROL SYNTHESIS POLYKETIDE SYNTHASE TYPE I PKS1-RELATED"/>
    <property type="match status" value="1"/>
</dbReference>
<dbReference type="SMART" id="SM00822">
    <property type="entry name" value="PKS_KR"/>
    <property type="match status" value="1"/>
</dbReference>
<evidence type="ECO:0000256" key="1">
    <source>
        <dbReference type="ARBA" id="ARBA00022679"/>
    </source>
</evidence>
<dbReference type="Gene3D" id="3.40.50.720">
    <property type="entry name" value="NAD(P)-binding Rossmann-like Domain"/>
    <property type="match status" value="1"/>
</dbReference>
<dbReference type="SUPFAM" id="SSF51735">
    <property type="entry name" value="NAD(P)-binding Rossmann-fold domains"/>
    <property type="match status" value="1"/>
</dbReference>
<name>A0ABX6WPA2_STRMQ</name>